<accession>A0ABR6RLS1</accession>
<keyword evidence="1" id="KW-0472">Membrane</keyword>
<evidence type="ECO:0000313" key="3">
    <source>
        <dbReference type="Proteomes" id="UP000562492"/>
    </source>
</evidence>
<name>A0ABR6RLS1_9BURK</name>
<protein>
    <recommendedName>
        <fullName evidence="4">TMhelix containing protein</fullName>
    </recommendedName>
</protein>
<evidence type="ECO:0008006" key="4">
    <source>
        <dbReference type="Google" id="ProtNLM"/>
    </source>
</evidence>
<keyword evidence="1" id="KW-0812">Transmembrane</keyword>
<sequence length="29" mass="3175">MTPEVIQAIGNYIVGPICVAAVLIWIFKD</sequence>
<organism evidence="2 3">
    <name type="scientific">Comamonas odontotermitis</name>
    <dbReference type="NCBI Taxonomy" id="379895"/>
    <lineage>
        <taxon>Bacteria</taxon>
        <taxon>Pseudomonadati</taxon>
        <taxon>Pseudomonadota</taxon>
        <taxon>Betaproteobacteria</taxon>
        <taxon>Burkholderiales</taxon>
        <taxon>Comamonadaceae</taxon>
        <taxon>Comamonas</taxon>
    </lineage>
</organism>
<dbReference type="Proteomes" id="UP000562492">
    <property type="component" value="Unassembled WGS sequence"/>
</dbReference>
<comment type="caution">
    <text evidence="2">The sequence shown here is derived from an EMBL/GenBank/DDBJ whole genome shotgun (WGS) entry which is preliminary data.</text>
</comment>
<evidence type="ECO:0000313" key="2">
    <source>
        <dbReference type="EMBL" id="MBB6580096.1"/>
    </source>
</evidence>
<reference evidence="2 3" key="1">
    <citation type="submission" date="2020-08" db="EMBL/GenBank/DDBJ databases">
        <title>Functional genomics of gut bacteria from endangered species of beetles.</title>
        <authorList>
            <person name="Carlos-Shanley C."/>
        </authorList>
    </citation>
    <scope>NUCLEOTIDE SEQUENCE [LARGE SCALE GENOMIC DNA]</scope>
    <source>
        <strain evidence="2 3">S00124</strain>
    </source>
</reference>
<keyword evidence="3" id="KW-1185">Reference proteome</keyword>
<gene>
    <name evidence="2" type="ORF">HNP33_004227</name>
</gene>
<dbReference type="EMBL" id="JACHKZ010000057">
    <property type="protein sequence ID" value="MBB6580096.1"/>
    <property type="molecule type" value="Genomic_DNA"/>
</dbReference>
<evidence type="ECO:0000256" key="1">
    <source>
        <dbReference type="SAM" id="Phobius"/>
    </source>
</evidence>
<proteinExistence type="predicted"/>
<feature type="transmembrane region" description="Helical" evidence="1">
    <location>
        <begin position="6"/>
        <end position="27"/>
    </location>
</feature>
<keyword evidence="1" id="KW-1133">Transmembrane helix</keyword>